<gene>
    <name evidence="2" type="ORF">METZ01_LOCUS96503</name>
</gene>
<dbReference type="EMBL" id="UINC01009747">
    <property type="protein sequence ID" value="SVA43649.1"/>
    <property type="molecule type" value="Genomic_DNA"/>
</dbReference>
<evidence type="ECO:0000259" key="1">
    <source>
        <dbReference type="Pfam" id="PF01636"/>
    </source>
</evidence>
<dbReference type="Gene3D" id="3.90.1200.10">
    <property type="match status" value="1"/>
</dbReference>
<dbReference type="Pfam" id="PF01636">
    <property type="entry name" value="APH"/>
    <property type="match status" value="1"/>
</dbReference>
<reference evidence="2" key="1">
    <citation type="submission" date="2018-05" db="EMBL/GenBank/DDBJ databases">
        <authorList>
            <person name="Lanie J.A."/>
            <person name="Ng W.-L."/>
            <person name="Kazmierczak K.M."/>
            <person name="Andrzejewski T.M."/>
            <person name="Davidsen T.M."/>
            <person name="Wayne K.J."/>
            <person name="Tettelin H."/>
            <person name="Glass J.I."/>
            <person name="Rusch D."/>
            <person name="Podicherti R."/>
            <person name="Tsui H.-C.T."/>
            <person name="Winkler M.E."/>
        </authorList>
    </citation>
    <scope>NUCLEOTIDE SEQUENCE</scope>
</reference>
<dbReference type="Gene3D" id="3.30.200.20">
    <property type="entry name" value="Phosphorylase Kinase, domain 1"/>
    <property type="match status" value="1"/>
</dbReference>
<protein>
    <recommendedName>
        <fullName evidence="1">Aminoglycoside phosphotransferase domain-containing protein</fullName>
    </recommendedName>
</protein>
<dbReference type="InterPro" id="IPR011009">
    <property type="entry name" value="Kinase-like_dom_sf"/>
</dbReference>
<dbReference type="InterPro" id="IPR051678">
    <property type="entry name" value="AGP_Transferase"/>
</dbReference>
<name>A0A381VTL7_9ZZZZ</name>
<feature type="domain" description="Aminoglycoside phosphotransferase" evidence="1">
    <location>
        <begin position="32"/>
        <end position="269"/>
    </location>
</feature>
<sequence length="356" mass="40839">MNQDIQGCLQAYYSNFVAEMVEPQISNLDCISAGWESDIYSFVLEQEVANQPEREELILRIYSGKEAPHRSAREYHGMNQLHRAGFPVPQVLLLEQENSPFGKPFVIMEKIDGVLLGPLISRSGTQDNKQELIALFCSLLLRIHQLDWRPFVEDVSKYETDNPFKIIDSELNERRTLCDRCPASGFLPVLEWLEQRRDLVPCSVPSLVHLDFHLTNVLVRADGLPFVIDWGQLDVSDFRFDLAWTSLLLRMHSGMELRDSVLQTYESLAGFKVEQIEFFEVLACFRRLFNSAVWFITDPEKGEMGSRSVEGLSVAEGFSGMKRHKDAIKKGYEMLVELTDIRVPGLERYAYLPVHS</sequence>
<organism evidence="2">
    <name type="scientific">marine metagenome</name>
    <dbReference type="NCBI Taxonomy" id="408172"/>
    <lineage>
        <taxon>unclassified sequences</taxon>
        <taxon>metagenomes</taxon>
        <taxon>ecological metagenomes</taxon>
    </lineage>
</organism>
<accession>A0A381VTL7</accession>
<evidence type="ECO:0000313" key="2">
    <source>
        <dbReference type="EMBL" id="SVA43649.1"/>
    </source>
</evidence>
<dbReference type="AlphaFoldDB" id="A0A381VTL7"/>
<proteinExistence type="predicted"/>
<dbReference type="SUPFAM" id="SSF56112">
    <property type="entry name" value="Protein kinase-like (PK-like)"/>
    <property type="match status" value="1"/>
</dbReference>
<dbReference type="InterPro" id="IPR002575">
    <property type="entry name" value="Aminoglycoside_PTrfase"/>
</dbReference>
<dbReference type="PANTHER" id="PTHR21310">
    <property type="entry name" value="AMINOGLYCOSIDE PHOSPHOTRANSFERASE-RELATED-RELATED"/>
    <property type="match status" value="1"/>
</dbReference>